<evidence type="ECO:0000313" key="5">
    <source>
        <dbReference type="Proteomes" id="UP001055303"/>
    </source>
</evidence>
<evidence type="ECO:0000313" key="2">
    <source>
        <dbReference type="EMBL" id="GJD58256.1"/>
    </source>
</evidence>
<name>A0A564G163_9HYPH</name>
<reference evidence="2" key="3">
    <citation type="submission" date="2021-08" db="EMBL/GenBank/DDBJ databases">
        <authorList>
            <person name="Tani A."/>
            <person name="Ola A."/>
            <person name="Ogura Y."/>
            <person name="Katsura K."/>
            <person name="Hayashi T."/>
        </authorList>
    </citation>
    <scope>NUCLEOTIDE SEQUENCE</scope>
    <source>
        <strain evidence="2">DSM 22415</strain>
    </source>
</reference>
<feature type="domain" description="Helix-turn-helix" evidence="1">
    <location>
        <begin position="18"/>
        <end position="64"/>
    </location>
</feature>
<reference evidence="2" key="2">
    <citation type="journal article" date="2021" name="Front. Microbiol.">
        <title>Comprehensive Comparative Genomics and Phenotyping of Methylobacterium Species.</title>
        <authorList>
            <person name="Alessa O."/>
            <person name="Ogura Y."/>
            <person name="Fujitani Y."/>
            <person name="Takami H."/>
            <person name="Hayashi T."/>
            <person name="Sahin N."/>
            <person name="Tani A."/>
        </authorList>
    </citation>
    <scope>NUCLEOTIDE SEQUENCE</scope>
    <source>
        <strain evidence="2">DSM 22415</strain>
    </source>
</reference>
<gene>
    <name evidence="2" type="ORF">IFDJLNFL_4173</name>
    <name evidence="3" type="ORF">MTDSW087_03891</name>
</gene>
<proteinExistence type="predicted"/>
<dbReference type="AlphaFoldDB" id="A0A564G163"/>
<keyword evidence="5" id="KW-1185">Reference proteome</keyword>
<dbReference type="EMBL" id="BPQI01000138">
    <property type="protein sequence ID" value="GJD58256.1"/>
    <property type="molecule type" value="Genomic_DNA"/>
</dbReference>
<dbReference type="InterPro" id="IPR041657">
    <property type="entry name" value="HTH_17"/>
</dbReference>
<sequence length="111" mass="12298">MRPVPQVLIPWIPAEAITVAQAAIIAKRSPRTVREWAARHDIGRRIAGGDWMVSRVALLMLLEGDAAALALYLSGERQSADVDRYFSRLRCNNFAEISAKTAIPVDLEKLT</sequence>
<reference evidence="3 4" key="1">
    <citation type="submission" date="2019-06" db="EMBL/GenBank/DDBJ databases">
        <authorList>
            <person name="Rodrigo-Torres L."/>
            <person name="Arahal R. D."/>
            <person name="Lucena T."/>
        </authorList>
    </citation>
    <scope>NUCLEOTIDE SEQUENCE [LARGE SCALE GENOMIC DNA]</scope>
    <source>
        <strain evidence="3 4">SW08-7</strain>
    </source>
</reference>
<dbReference type="EMBL" id="CABFVH010000029">
    <property type="protein sequence ID" value="VUF14175.1"/>
    <property type="molecule type" value="Genomic_DNA"/>
</dbReference>
<dbReference type="Proteomes" id="UP000401717">
    <property type="component" value="Unassembled WGS sequence"/>
</dbReference>
<dbReference type="Proteomes" id="UP001055303">
    <property type="component" value="Unassembled WGS sequence"/>
</dbReference>
<accession>A0A564G163</accession>
<organism evidence="3 4">
    <name type="scientific">Methylobacterium dankookense</name>
    <dbReference type="NCBI Taxonomy" id="560405"/>
    <lineage>
        <taxon>Bacteria</taxon>
        <taxon>Pseudomonadati</taxon>
        <taxon>Pseudomonadota</taxon>
        <taxon>Alphaproteobacteria</taxon>
        <taxon>Hyphomicrobiales</taxon>
        <taxon>Methylobacteriaceae</taxon>
        <taxon>Methylobacterium</taxon>
    </lineage>
</organism>
<evidence type="ECO:0000313" key="4">
    <source>
        <dbReference type="Proteomes" id="UP000401717"/>
    </source>
</evidence>
<dbReference type="Pfam" id="PF12728">
    <property type="entry name" value="HTH_17"/>
    <property type="match status" value="1"/>
</dbReference>
<evidence type="ECO:0000313" key="3">
    <source>
        <dbReference type="EMBL" id="VUF14175.1"/>
    </source>
</evidence>
<protein>
    <recommendedName>
        <fullName evidence="1">Helix-turn-helix domain-containing protein</fullName>
    </recommendedName>
</protein>
<evidence type="ECO:0000259" key="1">
    <source>
        <dbReference type="Pfam" id="PF12728"/>
    </source>
</evidence>